<evidence type="ECO:0000313" key="1">
    <source>
        <dbReference type="EMBL" id="NEV69184.1"/>
    </source>
</evidence>
<dbReference type="EMBL" id="JTHE02000003">
    <property type="protein sequence ID" value="NEV69184.1"/>
    <property type="molecule type" value="Genomic_DNA"/>
</dbReference>
<comment type="caution">
    <text evidence="1">The sequence shown here is derived from an EMBL/GenBank/DDBJ whole genome shotgun (WGS) entry which is preliminary data.</text>
</comment>
<name>A0A0C1Y9C3_9CYAN</name>
<dbReference type="AlphaFoldDB" id="A0A0C1Y9C3"/>
<gene>
    <name evidence="1" type="ORF">QQ91_018960</name>
</gene>
<organism evidence="1">
    <name type="scientific">Lyngbya confervoides BDU141951</name>
    <dbReference type="NCBI Taxonomy" id="1574623"/>
    <lineage>
        <taxon>Bacteria</taxon>
        <taxon>Bacillati</taxon>
        <taxon>Cyanobacteriota</taxon>
        <taxon>Cyanophyceae</taxon>
        <taxon>Oscillatoriophycideae</taxon>
        <taxon>Oscillatoriales</taxon>
        <taxon>Microcoleaceae</taxon>
        <taxon>Lyngbya</taxon>
    </lineage>
</organism>
<dbReference type="NCBIfam" id="TIGR04062">
    <property type="entry name" value="dnd_assoc_4"/>
    <property type="match status" value="1"/>
</dbReference>
<reference evidence="1" key="2">
    <citation type="journal article" date="2015" name="Genome Announc.">
        <title>Draft Genome Sequence of Filamentous Marine Cyanobacterium Lyngbya confervoides Strain BDU141951.</title>
        <authorList>
            <person name="Chandrababunaidu M.M."/>
            <person name="Sen D."/>
            <person name="Tripathy S."/>
        </authorList>
    </citation>
    <scope>NUCLEOTIDE SEQUENCE</scope>
    <source>
        <strain evidence="1">BDU141951</strain>
    </source>
</reference>
<reference evidence="1" key="3">
    <citation type="submission" date="2020-02" db="EMBL/GenBank/DDBJ databases">
        <authorList>
            <person name="Sarangi A.N."/>
            <person name="Ghosh S."/>
            <person name="Mukherjee M."/>
            <person name="Tripathy S."/>
        </authorList>
    </citation>
    <scope>NUCLEOTIDE SEQUENCE</scope>
    <source>
        <strain evidence="1">BDU141951</strain>
    </source>
</reference>
<accession>A0A0C1Y9C3</accession>
<protein>
    <submittedName>
        <fullName evidence="1">DNA phosphorothioation-associated protein 4</fullName>
    </submittedName>
</protein>
<sequence>MADIRVKVAKDKADLVKALKAGEGSTGPFNTYAEIVTFGAAFGFSKGKRVPFDQASRRDPDPIPGDQFKNRGLMDLIAVVATKDPKVLQNSEEAIQAKAKIFEEYANGGFEILEKQLVGVTDTSQQILLLVKSSTISFDSEDLDILDFL</sequence>
<dbReference type="InterPro" id="IPR023983">
    <property type="entry name" value="DNA_S_mod_dnd_assoc_4"/>
</dbReference>
<proteinExistence type="predicted"/>
<reference evidence="1" key="1">
    <citation type="submission" date="2014-11" db="EMBL/GenBank/DDBJ databases">
        <authorList>
            <person name="Malar M.C."/>
            <person name="Sen D."/>
            <person name="Tripathy S."/>
        </authorList>
    </citation>
    <scope>NUCLEOTIDE SEQUENCE</scope>
    <source>
        <strain evidence="1">BDU141951</strain>
    </source>
</reference>